<evidence type="ECO:0000313" key="2">
    <source>
        <dbReference type="Proteomes" id="UP000824533"/>
    </source>
</evidence>
<protein>
    <submittedName>
        <fullName evidence="1">Uncharacterized protein</fullName>
    </submittedName>
</protein>
<comment type="caution">
    <text evidence="1">The sequence shown here is derived from an EMBL/GenBank/DDBJ whole genome shotgun (WGS) entry which is preliminary data.</text>
</comment>
<organism evidence="1 2">
    <name type="scientific">Dendrolimus kikuchii</name>
    <dbReference type="NCBI Taxonomy" id="765133"/>
    <lineage>
        <taxon>Eukaryota</taxon>
        <taxon>Metazoa</taxon>
        <taxon>Ecdysozoa</taxon>
        <taxon>Arthropoda</taxon>
        <taxon>Hexapoda</taxon>
        <taxon>Insecta</taxon>
        <taxon>Pterygota</taxon>
        <taxon>Neoptera</taxon>
        <taxon>Endopterygota</taxon>
        <taxon>Lepidoptera</taxon>
        <taxon>Glossata</taxon>
        <taxon>Ditrysia</taxon>
        <taxon>Bombycoidea</taxon>
        <taxon>Lasiocampidae</taxon>
        <taxon>Dendrolimus</taxon>
    </lineage>
</organism>
<gene>
    <name evidence="1" type="ORF">K1T71_012803</name>
</gene>
<dbReference type="Proteomes" id="UP000824533">
    <property type="component" value="Linkage Group LG24"/>
</dbReference>
<name>A0ACC1CI97_9NEOP</name>
<keyword evidence="2" id="KW-1185">Reference proteome</keyword>
<evidence type="ECO:0000313" key="1">
    <source>
        <dbReference type="EMBL" id="KAJ0171253.1"/>
    </source>
</evidence>
<dbReference type="EMBL" id="CM034410">
    <property type="protein sequence ID" value="KAJ0171253.1"/>
    <property type="molecule type" value="Genomic_DNA"/>
</dbReference>
<sequence length="293" mass="34119">MLKRLFISQFKFPGRRRTLFYLPLFIWAIASLAMCCWLVEIGIHALLPPPPPDQDLQHLRRSRSLKHYLDNTQLLIEPSSDPCGLEETPVIILVTSAPTRYEARDAIRDTWARHQPTFFVMGVQRQNVDEQLVNNYVEAKQYSDLLVFDFYDHYQNLTLKTALMLKWTLKRCPQAQFMFKADDDVLVNPWTLRQVLKDNRDAKLLGPGYIISGEYIENILNTAFKIPILNIEDVYFTYIVARRTLGLSLTHERRLSPHKPWIGLSCAYWDLASAHSLSPKEMLSKWGTDLELH</sequence>
<reference evidence="1 2" key="1">
    <citation type="journal article" date="2021" name="Front. Genet.">
        <title>Chromosome-Level Genome Assembly Reveals Significant Gene Expansion in the Toll and IMD Signaling Pathways of Dendrolimus kikuchii.</title>
        <authorList>
            <person name="Zhou J."/>
            <person name="Wu P."/>
            <person name="Xiong Z."/>
            <person name="Liu N."/>
            <person name="Zhao N."/>
            <person name="Ji M."/>
            <person name="Qiu Y."/>
            <person name="Yang B."/>
        </authorList>
    </citation>
    <scope>NUCLEOTIDE SEQUENCE [LARGE SCALE GENOMIC DNA]</scope>
    <source>
        <strain evidence="1">Ann1</strain>
    </source>
</reference>
<accession>A0ACC1CI97</accession>
<proteinExistence type="predicted"/>